<name>A0AAE1NMH1_9EUCA</name>
<feature type="region of interest" description="Disordered" evidence="1">
    <location>
        <begin position="1"/>
        <end position="29"/>
    </location>
</feature>
<proteinExistence type="predicted"/>
<evidence type="ECO:0000256" key="1">
    <source>
        <dbReference type="SAM" id="MobiDB-lite"/>
    </source>
</evidence>
<reference evidence="2" key="1">
    <citation type="submission" date="2023-11" db="EMBL/GenBank/DDBJ databases">
        <title>Genome assemblies of two species of porcelain crab, Petrolisthes cinctipes and Petrolisthes manimaculis (Anomura: Porcellanidae).</title>
        <authorList>
            <person name="Angst P."/>
        </authorList>
    </citation>
    <scope>NUCLEOTIDE SEQUENCE</scope>
    <source>
        <strain evidence="2">PB745_02</strain>
        <tissue evidence="2">Gill</tissue>
    </source>
</reference>
<gene>
    <name evidence="2" type="ORF">Pmani_035043</name>
</gene>
<organism evidence="2 3">
    <name type="scientific">Petrolisthes manimaculis</name>
    <dbReference type="NCBI Taxonomy" id="1843537"/>
    <lineage>
        <taxon>Eukaryota</taxon>
        <taxon>Metazoa</taxon>
        <taxon>Ecdysozoa</taxon>
        <taxon>Arthropoda</taxon>
        <taxon>Crustacea</taxon>
        <taxon>Multicrustacea</taxon>
        <taxon>Malacostraca</taxon>
        <taxon>Eumalacostraca</taxon>
        <taxon>Eucarida</taxon>
        <taxon>Decapoda</taxon>
        <taxon>Pleocyemata</taxon>
        <taxon>Anomura</taxon>
        <taxon>Galatheoidea</taxon>
        <taxon>Porcellanidae</taxon>
        <taxon>Petrolisthes</taxon>
    </lineage>
</organism>
<dbReference type="AlphaFoldDB" id="A0AAE1NMH1"/>
<dbReference type="EMBL" id="JAWZYT010004912">
    <property type="protein sequence ID" value="KAK4292178.1"/>
    <property type="molecule type" value="Genomic_DNA"/>
</dbReference>
<evidence type="ECO:0000313" key="3">
    <source>
        <dbReference type="Proteomes" id="UP001292094"/>
    </source>
</evidence>
<feature type="compositionally biased region" description="Basic and acidic residues" evidence="1">
    <location>
        <begin position="1"/>
        <end position="13"/>
    </location>
</feature>
<evidence type="ECO:0000313" key="2">
    <source>
        <dbReference type="EMBL" id="KAK4292178.1"/>
    </source>
</evidence>
<accession>A0AAE1NMH1</accession>
<dbReference type="Proteomes" id="UP001292094">
    <property type="component" value="Unassembled WGS sequence"/>
</dbReference>
<sequence length="94" mass="9845">MKGGGGREDRDGVAEITRFPGSPPAGPLPLIGSLDDGVGSGRRVGYGRSGIGYCNSLGIREVVVVLELWAIGNGRRVLVMVIKALVTITVLVWL</sequence>
<comment type="caution">
    <text evidence="2">The sequence shown here is derived from an EMBL/GenBank/DDBJ whole genome shotgun (WGS) entry which is preliminary data.</text>
</comment>
<protein>
    <submittedName>
        <fullName evidence="2">Uncharacterized protein</fullName>
    </submittedName>
</protein>
<keyword evidence="3" id="KW-1185">Reference proteome</keyword>